<evidence type="ECO:0000256" key="2">
    <source>
        <dbReference type="ARBA" id="ARBA00022448"/>
    </source>
</evidence>
<evidence type="ECO:0000256" key="6">
    <source>
        <dbReference type="ARBA" id="ARBA00022958"/>
    </source>
</evidence>
<keyword evidence="4" id="KW-0633">Potassium transport</keyword>
<gene>
    <name evidence="12" type="ORF">SAMN06265338_101506</name>
</gene>
<feature type="transmembrane region" description="Helical" evidence="10">
    <location>
        <begin position="341"/>
        <end position="365"/>
    </location>
</feature>
<dbReference type="PANTHER" id="PTHR46157:SF4">
    <property type="entry name" value="K(+) EFFLUX ANTIPORTER 3, CHLOROPLASTIC"/>
    <property type="match status" value="1"/>
</dbReference>
<dbReference type="InterPro" id="IPR036291">
    <property type="entry name" value="NAD(P)-bd_dom_sf"/>
</dbReference>
<keyword evidence="9 10" id="KW-0472">Membrane</keyword>
<evidence type="ECO:0000256" key="3">
    <source>
        <dbReference type="ARBA" id="ARBA00022449"/>
    </source>
</evidence>
<keyword evidence="2" id="KW-0813">Transport</keyword>
<keyword evidence="5 10" id="KW-0812">Transmembrane</keyword>
<dbReference type="FunFam" id="3.40.50.720:FF:000036">
    <property type="entry name" value="Glutathione-regulated potassium-efflux system protein KefB"/>
    <property type="match status" value="1"/>
</dbReference>
<dbReference type="GO" id="GO:0006813">
    <property type="term" value="P:potassium ion transport"/>
    <property type="evidence" value="ECO:0007669"/>
    <property type="project" value="UniProtKB-KW"/>
</dbReference>
<evidence type="ECO:0000256" key="7">
    <source>
        <dbReference type="ARBA" id="ARBA00022989"/>
    </source>
</evidence>
<evidence type="ECO:0000256" key="5">
    <source>
        <dbReference type="ARBA" id="ARBA00022692"/>
    </source>
</evidence>
<dbReference type="EMBL" id="FYDG01000001">
    <property type="protein sequence ID" value="SNB56348.1"/>
    <property type="molecule type" value="Genomic_DNA"/>
</dbReference>
<keyword evidence="8" id="KW-0406">Ion transport</keyword>
<dbReference type="Pfam" id="PF00999">
    <property type="entry name" value="Na_H_Exchanger"/>
    <property type="match status" value="1"/>
</dbReference>
<dbReference type="InterPro" id="IPR003148">
    <property type="entry name" value="RCK_N"/>
</dbReference>
<evidence type="ECO:0000313" key="12">
    <source>
        <dbReference type="EMBL" id="SNB56348.1"/>
    </source>
</evidence>
<evidence type="ECO:0000256" key="4">
    <source>
        <dbReference type="ARBA" id="ARBA00022538"/>
    </source>
</evidence>
<keyword evidence="6" id="KW-0630">Potassium</keyword>
<feature type="transmembrane region" description="Helical" evidence="10">
    <location>
        <begin position="129"/>
        <end position="150"/>
    </location>
</feature>
<evidence type="ECO:0000256" key="8">
    <source>
        <dbReference type="ARBA" id="ARBA00023065"/>
    </source>
</evidence>
<feature type="transmembrane region" description="Helical" evidence="10">
    <location>
        <begin position="193"/>
        <end position="214"/>
    </location>
</feature>
<dbReference type="AlphaFoldDB" id="A0A212QAB2"/>
<feature type="transmembrane region" description="Helical" evidence="10">
    <location>
        <begin position="371"/>
        <end position="389"/>
    </location>
</feature>
<dbReference type="PROSITE" id="PS51201">
    <property type="entry name" value="RCK_N"/>
    <property type="match status" value="1"/>
</dbReference>
<feature type="transmembrane region" description="Helical" evidence="10">
    <location>
        <begin position="35"/>
        <end position="57"/>
    </location>
</feature>
<evidence type="ECO:0000313" key="13">
    <source>
        <dbReference type="Proteomes" id="UP000198418"/>
    </source>
</evidence>
<dbReference type="GO" id="GO:1902600">
    <property type="term" value="P:proton transmembrane transport"/>
    <property type="evidence" value="ECO:0007669"/>
    <property type="project" value="InterPro"/>
</dbReference>
<feature type="transmembrane region" description="Helical" evidence="10">
    <location>
        <begin position="101"/>
        <end position="123"/>
    </location>
</feature>
<name>A0A212QAB2_RHOAC</name>
<protein>
    <submittedName>
        <fullName evidence="12">Kef-type potassium/proton antiporter, CPA2 family</fullName>
    </submittedName>
</protein>
<evidence type="ECO:0000259" key="11">
    <source>
        <dbReference type="PROSITE" id="PS51201"/>
    </source>
</evidence>
<dbReference type="SUPFAM" id="SSF51735">
    <property type="entry name" value="NAD(P)-binding Rossmann-fold domains"/>
    <property type="match status" value="1"/>
</dbReference>
<dbReference type="RefSeq" id="WP_088518967.1">
    <property type="nucleotide sequence ID" value="NZ_FYDG01000001.1"/>
</dbReference>
<dbReference type="GO" id="GO:0012505">
    <property type="term" value="C:endomembrane system"/>
    <property type="evidence" value="ECO:0007669"/>
    <property type="project" value="UniProtKB-SubCell"/>
</dbReference>
<feature type="transmembrane region" description="Helical" evidence="10">
    <location>
        <begin position="12"/>
        <end position="28"/>
    </location>
</feature>
<organism evidence="12 13">
    <name type="scientific">Rhodoblastus acidophilus</name>
    <name type="common">Rhodopseudomonas acidophila</name>
    <dbReference type="NCBI Taxonomy" id="1074"/>
    <lineage>
        <taxon>Bacteria</taxon>
        <taxon>Pseudomonadati</taxon>
        <taxon>Pseudomonadota</taxon>
        <taxon>Alphaproteobacteria</taxon>
        <taxon>Hyphomicrobiales</taxon>
        <taxon>Rhodoblastaceae</taxon>
        <taxon>Rhodoblastus</taxon>
    </lineage>
</organism>
<feature type="transmembrane region" description="Helical" evidence="10">
    <location>
        <begin position="69"/>
        <end position="89"/>
    </location>
</feature>
<proteinExistence type="predicted"/>
<keyword evidence="3" id="KW-0050">Antiport</keyword>
<feature type="transmembrane region" description="Helical" evidence="10">
    <location>
        <begin position="226"/>
        <end position="243"/>
    </location>
</feature>
<feature type="transmembrane region" description="Helical" evidence="10">
    <location>
        <begin position="162"/>
        <end position="181"/>
    </location>
</feature>
<sequence>MTTHFDLAPYQAPLLFLVAAGVVVPLFKKLRLSPVLGFLLAGALVGPHGLGRLHAILPVEIPFLAKTGQIATLAEFGVVFLMFNMGLELSLERLVLLRRYVFGLGAAQAAACGLALMACALLLGQGWAAAATLAIALALSSTAIVMPVLAEKKRLNSYSGRAIFSVLLFQDLLVAPLLLVLSMTNEGGGADLLWAFAWALAALALIAGLGRIALRPFFRLVAEANSNDLFIAACLLVVMATAVTAAYAGLSMALGAFIAGLLLAETEFRRSVELTIEPFKGLLLGLFFVTVGADLDPARVLAQPLTTLGLALGLTLLKAPIVFALARAFGAKPQKAREIGLLLAPGGEFAFLILTAAATAGLLPRELANDAMIGVTLSMAFIPPLASFATRAPKSARVVVESTAPDLAAAERVLIIGYGRVGQIVTELMRAHKLDYLCIDADPGVAAREKERGEPVYWGDATRPDFLESCGLATARAVIVTMHTPSAVDEVVRIARAARPDITIVARARDAGHARHLYALGATDAVPETTEASLQLSEAALVDIGVPMGLVIASIHEKRDIYRKALIAEGDVAASAPRRFSGRRKKRSG</sequence>
<evidence type="ECO:0000256" key="9">
    <source>
        <dbReference type="ARBA" id="ARBA00023136"/>
    </source>
</evidence>
<keyword evidence="13" id="KW-1185">Reference proteome</keyword>
<dbReference type="InterPro" id="IPR006153">
    <property type="entry name" value="Cation/H_exchanger_TM"/>
</dbReference>
<dbReference type="Gene3D" id="3.40.50.720">
    <property type="entry name" value="NAD(P)-binding Rossmann-like Domain"/>
    <property type="match status" value="1"/>
</dbReference>
<reference evidence="13" key="1">
    <citation type="submission" date="2017-06" db="EMBL/GenBank/DDBJ databases">
        <authorList>
            <person name="Varghese N."/>
            <person name="Submissions S."/>
        </authorList>
    </citation>
    <scope>NUCLEOTIDE SEQUENCE [LARGE SCALE GENOMIC DNA]</scope>
    <source>
        <strain evidence="13">DSM 137</strain>
    </source>
</reference>
<dbReference type="OrthoDB" id="9781411at2"/>
<dbReference type="Proteomes" id="UP000198418">
    <property type="component" value="Unassembled WGS sequence"/>
</dbReference>
<evidence type="ECO:0000256" key="10">
    <source>
        <dbReference type="SAM" id="Phobius"/>
    </source>
</evidence>
<dbReference type="PANTHER" id="PTHR46157">
    <property type="entry name" value="K(+) EFFLUX ANTIPORTER 3, CHLOROPLASTIC"/>
    <property type="match status" value="1"/>
</dbReference>
<dbReference type="Pfam" id="PF02254">
    <property type="entry name" value="TrkA_N"/>
    <property type="match status" value="1"/>
</dbReference>
<keyword evidence="7 10" id="KW-1133">Transmembrane helix</keyword>
<feature type="domain" description="RCK N-terminal" evidence="11">
    <location>
        <begin position="410"/>
        <end position="527"/>
    </location>
</feature>
<dbReference type="Gene3D" id="1.20.1530.20">
    <property type="match status" value="1"/>
</dbReference>
<feature type="transmembrane region" description="Helical" evidence="10">
    <location>
        <begin position="307"/>
        <end position="329"/>
    </location>
</feature>
<dbReference type="GO" id="GO:0015297">
    <property type="term" value="F:antiporter activity"/>
    <property type="evidence" value="ECO:0007669"/>
    <property type="project" value="UniProtKB-KW"/>
</dbReference>
<dbReference type="InterPro" id="IPR038770">
    <property type="entry name" value="Na+/solute_symporter_sf"/>
</dbReference>
<accession>A0A212QAB2</accession>
<comment type="subcellular location">
    <subcellularLocation>
        <location evidence="1">Endomembrane system</location>
        <topology evidence="1">Multi-pass membrane protein</topology>
    </subcellularLocation>
</comment>
<evidence type="ECO:0000256" key="1">
    <source>
        <dbReference type="ARBA" id="ARBA00004127"/>
    </source>
</evidence>
<dbReference type="GO" id="GO:0005886">
    <property type="term" value="C:plasma membrane"/>
    <property type="evidence" value="ECO:0007669"/>
    <property type="project" value="TreeGrafter"/>
</dbReference>